<feature type="compositionally biased region" description="Low complexity" evidence="1">
    <location>
        <begin position="153"/>
        <end position="173"/>
    </location>
</feature>
<feature type="compositionally biased region" description="Acidic residues" evidence="1">
    <location>
        <begin position="898"/>
        <end position="912"/>
    </location>
</feature>
<reference evidence="4" key="1">
    <citation type="submission" date="2019-03" db="EMBL/GenBank/DDBJ databases">
        <title>Snf2 controls pulcherriminic acid biosynthesis and connects pigmentation and antifungal activity of the yeast Metschnikowia pulcherrima.</title>
        <authorList>
            <person name="Gore-Lloyd D."/>
            <person name="Sumann I."/>
            <person name="Brachmann A.O."/>
            <person name="Schneeberger K."/>
            <person name="Ortiz-Merino R.A."/>
            <person name="Moreno-Beltran M."/>
            <person name="Schlaefli M."/>
            <person name="Kirner P."/>
            <person name="Santos Kron A."/>
            <person name="Wolfe K.H."/>
            <person name="Piel J."/>
            <person name="Ahrens C.H."/>
            <person name="Henk D."/>
            <person name="Freimoser F.M."/>
        </authorList>
    </citation>
    <scope>NUCLEOTIDE SEQUENCE [LARGE SCALE GENOMIC DNA]</scope>
    <source>
        <strain evidence="4">APC 1.2</strain>
    </source>
</reference>
<gene>
    <name evidence="3" type="primary">MPUL0B04170</name>
    <name evidence="3" type="ORF">METSCH_B04170</name>
</gene>
<evidence type="ECO:0000259" key="2">
    <source>
        <dbReference type="PROSITE" id="PS00028"/>
    </source>
</evidence>
<feature type="compositionally biased region" description="Basic and acidic residues" evidence="1">
    <location>
        <begin position="868"/>
        <end position="885"/>
    </location>
</feature>
<feature type="compositionally biased region" description="Polar residues" evidence="1">
    <location>
        <begin position="189"/>
        <end position="199"/>
    </location>
</feature>
<dbReference type="Pfam" id="PF04090">
    <property type="entry name" value="Rrn11"/>
    <property type="match status" value="1"/>
</dbReference>
<protein>
    <submittedName>
        <fullName evidence="3">RNA polymerase I specific initiation factor</fullName>
    </submittedName>
</protein>
<dbReference type="PROSITE" id="PS00028">
    <property type="entry name" value="ZINC_FINGER_C2H2_1"/>
    <property type="match status" value="1"/>
</dbReference>
<keyword evidence="3" id="KW-0396">Initiation factor</keyword>
<accession>A0A4P6XIY4</accession>
<evidence type="ECO:0000313" key="3">
    <source>
        <dbReference type="EMBL" id="QBM87217.1"/>
    </source>
</evidence>
<dbReference type="GO" id="GO:0003743">
    <property type="term" value="F:translation initiation factor activity"/>
    <property type="evidence" value="ECO:0007669"/>
    <property type="project" value="UniProtKB-KW"/>
</dbReference>
<dbReference type="AlphaFoldDB" id="A0A4P6XIY4"/>
<sequence>MPEYMFEDVYYQTMRRHAGARRTRLSHLLEEDAFSQVALAVEEEGQLSLNGTKRAVLLRQIREQYKKRVYPQETYELWHCVEKNLDLDDDDDDEPPSKRLKKALQKRIVAPDFDAAVRRNVLDDMREKLADTENEGVTTDLRAGPAERRTNIGEQESSSSESDSSSDDSSQSDSSDESGSESDMDESNQTKQPKTKSTGSESDDADLELDLDDTLAPGALEARKMLRDWATGKDASRSWLRDHYTLHKSGYEVSGDMEALLENSIRRQHVFTLTTLLHVKVLQKAWHVAYKVFAVLSKIPRVDMRLLWPLGVEILTQLRDEARARPEGGSSGRPQQIKLRLFFDWLALYFPPYNKYMASLRPNQGPVFRTGSKSHAPMHSVVSLWNLLLEKQYTLLRDKLDELLLVPPYNQDGVFHYMKIVCCLSENADLLTLYQDFDNLGDMMERSAEIGELADDMSLLASKEAMKARIFANHTEISDMMEKCEACGFEVSKEMVNQQMDDTRAQLAGDSSKSDKAVEKNGVSKKKNIGYSFQKGKVIPAKTGSLAVPEKYLSRLIVESDKGGSKSWFGEFFDYSKRNKAVCLVCGTTLESRKNLDAHLASHNITPENQKEKFACLKEFDMAEMVKRQGTNMPSAGNKTTTEKAVQKKAPAKTDKKQSLSKQQSVPLATKARKQGKNGAVLGETEPTQEPDSSAKSPARITRNKPDSSQASLPKPLGSPDMLISTEAPEILDVTEIPPLDTDEATSGSNSENEAMAASAHIEIPDEAAPAENVESMPDHSFENNAVLAEVEPFETPDPGSDTSMSLNPSRPSQTSENTSFDNIQSENSSNEAVKVENPSDMDEEPNEMANTVEIGEILGPQKQETASPKRDIHLDRSHVTHETDASPLQSKPKEDLVQDESSELDEDEILEQDSTTFVADHIDDSMDGQRIAMSQKVKHDEQFGGFSPDTTLENQTFARDLSRDISRDFQQFATQTQETQRRLELILEDERAPNSHTNQQQTHQWHGEFSLDLHNADTTVNFTRLLNDSLLVDEDRKVGELGDGEVLESTSMSDEDEFRDAQDSF</sequence>
<feature type="region of interest" description="Disordered" evidence="1">
    <location>
        <begin position="630"/>
        <end position="924"/>
    </location>
</feature>
<feature type="compositionally biased region" description="Polar residues" evidence="1">
    <location>
        <begin position="686"/>
        <end position="696"/>
    </location>
</feature>
<proteinExistence type="predicted"/>
<organism evidence="3 4">
    <name type="scientific">Metschnikowia aff. pulcherrima</name>
    <dbReference type="NCBI Taxonomy" id="2163413"/>
    <lineage>
        <taxon>Eukaryota</taxon>
        <taxon>Fungi</taxon>
        <taxon>Dikarya</taxon>
        <taxon>Ascomycota</taxon>
        <taxon>Saccharomycotina</taxon>
        <taxon>Pichiomycetes</taxon>
        <taxon>Metschnikowiaceae</taxon>
        <taxon>Metschnikowia</taxon>
    </lineage>
</organism>
<feature type="compositionally biased region" description="Polar residues" evidence="1">
    <location>
        <begin position="630"/>
        <end position="640"/>
    </location>
</feature>
<keyword evidence="3" id="KW-0648">Protein biosynthesis</keyword>
<dbReference type="STRING" id="2163413.A0A4P6XIY4"/>
<dbReference type="GO" id="GO:0001181">
    <property type="term" value="F:RNA polymerase I general transcription initiation factor activity"/>
    <property type="evidence" value="ECO:0007669"/>
    <property type="project" value="InterPro"/>
</dbReference>
<evidence type="ECO:0000256" key="1">
    <source>
        <dbReference type="SAM" id="MobiDB-lite"/>
    </source>
</evidence>
<feature type="region of interest" description="Disordered" evidence="1">
    <location>
        <begin position="128"/>
        <end position="208"/>
    </location>
</feature>
<dbReference type="InterPro" id="IPR013087">
    <property type="entry name" value="Znf_C2H2_type"/>
</dbReference>
<feature type="compositionally biased region" description="Acidic residues" evidence="1">
    <location>
        <begin position="174"/>
        <end position="186"/>
    </location>
</feature>
<name>A0A4P6XIY4_9ASCO</name>
<evidence type="ECO:0000313" key="4">
    <source>
        <dbReference type="Proteomes" id="UP000292447"/>
    </source>
</evidence>
<dbReference type="Proteomes" id="UP000292447">
    <property type="component" value="Chromosome II"/>
</dbReference>
<feature type="compositionally biased region" description="Basic and acidic residues" evidence="1">
    <location>
        <begin position="641"/>
        <end position="658"/>
    </location>
</feature>
<dbReference type="InterPro" id="IPR007224">
    <property type="entry name" value="TIF_Rrn11"/>
</dbReference>
<feature type="domain" description="C2H2-type" evidence="2">
    <location>
        <begin position="583"/>
        <end position="603"/>
    </location>
</feature>
<dbReference type="GO" id="GO:0001164">
    <property type="term" value="F:RNA polymerase I core promoter sequence-specific DNA binding"/>
    <property type="evidence" value="ECO:0007669"/>
    <property type="project" value="InterPro"/>
</dbReference>
<dbReference type="EMBL" id="CP034457">
    <property type="protein sequence ID" value="QBM87217.1"/>
    <property type="molecule type" value="Genomic_DNA"/>
</dbReference>
<feature type="compositionally biased region" description="Polar residues" evidence="1">
    <location>
        <begin position="801"/>
        <end position="832"/>
    </location>
</feature>
<feature type="compositionally biased region" description="Low complexity" evidence="1">
    <location>
        <begin position="747"/>
        <end position="760"/>
    </location>
</feature>
<feature type="region of interest" description="Disordered" evidence="1">
    <location>
        <begin position="1038"/>
        <end position="1066"/>
    </location>
</feature>
<keyword evidence="4" id="KW-1185">Reference proteome</keyword>